<keyword evidence="1" id="KW-0472">Membrane</keyword>
<evidence type="ECO:0000256" key="1">
    <source>
        <dbReference type="SAM" id="Phobius"/>
    </source>
</evidence>
<keyword evidence="1" id="KW-0812">Transmembrane</keyword>
<evidence type="ECO:0000313" key="2">
    <source>
        <dbReference type="EMBL" id="DBA52217.1"/>
    </source>
</evidence>
<keyword evidence="1" id="KW-1133">Transmembrane helix</keyword>
<proteinExistence type="predicted"/>
<reference evidence="2" key="1">
    <citation type="journal article" date="2024" name="Environ. Microbiol. Rep.">
        <title>Hiding in plain sight: The discovery of complete genomes of 11 hypothetical spindle-shaped viruses that putatively infect mesophilic ammonia-oxidizing archaea.</title>
        <authorList>
            <person name="Ni Y."/>
            <person name="Xu T."/>
            <person name="Yan S."/>
            <person name="Chen L."/>
            <person name="Wang Y."/>
        </authorList>
    </citation>
    <scope>NUCLEOTIDE SEQUENCE</scope>
    <source>
        <strain evidence="2">NYM1</strain>
    </source>
</reference>
<dbReference type="EMBL" id="BK067792">
    <property type="protein sequence ID" value="DBA52217.1"/>
    <property type="molecule type" value="Genomic_DNA"/>
</dbReference>
<sequence>MAENNIMGLVGAFIGIAIMLGIGVQILGNSVQDCTTLPDYNATAGATQTGWALQCETNNTQTQNAYTLLVIILIVVAAVAILSVVRMLG</sequence>
<feature type="transmembrane region" description="Helical" evidence="1">
    <location>
        <begin position="66"/>
        <end position="85"/>
    </location>
</feature>
<reference evidence="2" key="2">
    <citation type="submission" date="2024-03" db="EMBL/GenBank/DDBJ databases">
        <authorList>
            <person name="Ni Y."/>
            <person name="Xu T."/>
            <person name="Yan S."/>
            <person name="Chen L."/>
            <person name="Wang Y."/>
        </authorList>
    </citation>
    <scope>NUCLEOTIDE SEQUENCE</scope>
    <source>
        <strain evidence="2">NYM1</strain>
    </source>
</reference>
<name>A0AAT9JAS8_9VIRU</name>
<accession>A0AAT9JAS8</accession>
<organism evidence="2">
    <name type="scientific">Nitrosopumilaceae spindle-shaped virus</name>
    <dbReference type="NCBI Taxonomy" id="3065433"/>
    <lineage>
        <taxon>Viruses</taxon>
    </lineage>
</organism>
<protein>
    <submittedName>
        <fullName evidence="2">ORF10</fullName>
    </submittedName>
</protein>
<feature type="transmembrane region" description="Helical" evidence="1">
    <location>
        <begin position="7"/>
        <end position="28"/>
    </location>
</feature>